<dbReference type="AlphaFoldDB" id="A0A0L0QKC6"/>
<keyword evidence="2" id="KW-1185">Reference proteome</keyword>
<dbReference type="RefSeq" id="WP_050351577.1">
    <property type="nucleotide sequence ID" value="NZ_CP073011.1"/>
</dbReference>
<dbReference type="PATRIC" id="fig|1473.5.peg.725"/>
<dbReference type="EMBL" id="LGTO01000007">
    <property type="protein sequence ID" value="KNE19075.1"/>
    <property type="molecule type" value="Genomic_DNA"/>
</dbReference>
<comment type="caution">
    <text evidence="1">The sequence shown here is derived from an EMBL/GenBank/DDBJ whole genome shotgun (WGS) entry which is preliminary data.</text>
</comment>
<accession>A0A0L0QKC6</accession>
<dbReference type="Proteomes" id="UP000036780">
    <property type="component" value="Unassembled WGS sequence"/>
</dbReference>
<name>A0A0L0QKC6_VIRPA</name>
<reference evidence="2" key="1">
    <citation type="submission" date="2015-07" db="EMBL/GenBank/DDBJ databases">
        <title>Fjat-10053 dsm26.</title>
        <authorList>
            <person name="Liu B."/>
            <person name="Wang J."/>
            <person name="Zhu Y."/>
            <person name="Liu G."/>
            <person name="Chen Q."/>
            <person name="Chen Z."/>
            <person name="Lan J."/>
            <person name="Che J."/>
            <person name="Ge C."/>
            <person name="Shi H."/>
            <person name="Pan Z."/>
            <person name="Liu X."/>
        </authorList>
    </citation>
    <scope>NUCLEOTIDE SEQUENCE [LARGE SCALE GENOMIC DNA]</scope>
    <source>
        <strain evidence="2">DSM 26</strain>
    </source>
</reference>
<proteinExistence type="predicted"/>
<sequence>MNETELKYLVELPNDGTHDQGVSLNFNKKIDVVHNIVVNPEDKRFFQRIKVYSNGFVYAEEVWRDYRILRFSEPFRRDGDTLYFDF</sequence>
<dbReference type="GeneID" id="66872098"/>
<dbReference type="OrthoDB" id="9951737at2"/>
<gene>
    <name evidence="1" type="ORF">AFK71_10985</name>
</gene>
<protein>
    <submittedName>
        <fullName evidence="1">Uncharacterized protein</fullName>
    </submittedName>
</protein>
<organism evidence="1 2">
    <name type="scientific">Virgibacillus pantothenticus</name>
    <dbReference type="NCBI Taxonomy" id="1473"/>
    <lineage>
        <taxon>Bacteria</taxon>
        <taxon>Bacillati</taxon>
        <taxon>Bacillota</taxon>
        <taxon>Bacilli</taxon>
        <taxon>Bacillales</taxon>
        <taxon>Bacillaceae</taxon>
        <taxon>Virgibacillus</taxon>
    </lineage>
</organism>
<evidence type="ECO:0000313" key="2">
    <source>
        <dbReference type="Proteomes" id="UP000036780"/>
    </source>
</evidence>
<evidence type="ECO:0000313" key="1">
    <source>
        <dbReference type="EMBL" id="KNE19075.1"/>
    </source>
</evidence>